<dbReference type="EMBL" id="CP012159">
    <property type="protein sequence ID" value="AKT41380.1"/>
    <property type="molecule type" value="Genomic_DNA"/>
</dbReference>
<feature type="signal peptide" evidence="6">
    <location>
        <begin position="1"/>
        <end position="30"/>
    </location>
</feature>
<gene>
    <name evidence="7" type="ORF">CMC5_055800</name>
</gene>
<dbReference type="Proteomes" id="UP000067626">
    <property type="component" value="Chromosome"/>
</dbReference>
<dbReference type="SUPFAM" id="SSF46626">
    <property type="entry name" value="Cytochrome c"/>
    <property type="match status" value="2"/>
</dbReference>
<dbReference type="GO" id="GO:0009055">
    <property type="term" value="F:electron transfer activity"/>
    <property type="evidence" value="ECO:0007669"/>
    <property type="project" value="InterPro"/>
</dbReference>
<keyword evidence="8" id="KW-1185">Reference proteome</keyword>
<dbReference type="AlphaFoldDB" id="A0A0K1EKI2"/>
<name>A0A0K1EKI2_CHOCO</name>
<dbReference type="InterPro" id="IPR059100">
    <property type="entry name" value="TSP3_bac"/>
</dbReference>
<dbReference type="GO" id="GO:0020037">
    <property type="term" value="F:heme binding"/>
    <property type="evidence" value="ECO:0007669"/>
    <property type="project" value="InterPro"/>
</dbReference>
<dbReference type="Gene3D" id="2.130.10.10">
    <property type="entry name" value="YVTN repeat-like/Quinoprotein amine dehydrogenase"/>
    <property type="match status" value="2"/>
</dbReference>
<dbReference type="RefSeq" id="WP_050433180.1">
    <property type="nucleotide sequence ID" value="NZ_CP012159.1"/>
</dbReference>
<feature type="region of interest" description="Disordered" evidence="5">
    <location>
        <begin position="893"/>
        <end position="919"/>
    </location>
</feature>
<dbReference type="PANTHER" id="PTHR47197:SF3">
    <property type="entry name" value="DIHYDRO-HEME D1 DEHYDROGENASE"/>
    <property type="match status" value="1"/>
</dbReference>
<evidence type="ECO:0000256" key="2">
    <source>
        <dbReference type="ARBA" id="ARBA00022525"/>
    </source>
</evidence>
<evidence type="ECO:0000313" key="7">
    <source>
        <dbReference type="EMBL" id="AKT41380.1"/>
    </source>
</evidence>
<accession>A0A0K1EKI2</accession>
<keyword evidence="2" id="KW-0964">Secreted</keyword>
<dbReference type="PANTHER" id="PTHR47197">
    <property type="entry name" value="PROTEIN NIRF"/>
    <property type="match status" value="1"/>
</dbReference>
<comment type="subcellular location">
    <subcellularLocation>
        <location evidence="1">Secreted</location>
    </subcellularLocation>
</comment>
<reference evidence="7 8" key="1">
    <citation type="submission" date="2015-07" db="EMBL/GenBank/DDBJ databases">
        <title>Genome analysis of myxobacterium Chondromyces crocatus Cm c5 reveals a high potential for natural compound synthesis and the genetic basis for the loss of fruiting body formation.</title>
        <authorList>
            <person name="Zaburannyi N."/>
            <person name="Bunk B."/>
            <person name="Maier J."/>
            <person name="Overmann J."/>
            <person name="Mueller R."/>
        </authorList>
    </citation>
    <scope>NUCLEOTIDE SEQUENCE [LARGE SCALE GENOMIC DNA]</scope>
    <source>
        <strain evidence="7 8">Cm c5</strain>
    </source>
</reference>
<protein>
    <recommendedName>
        <fullName evidence="9">Cytochrome c domain-containing protein</fullName>
    </recommendedName>
</protein>
<dbReference type="InterPro" id="IPR036909">
    <property type="entry name" value="Cyt_c-like_dom_sf"/>
</dbReference>
<sequence length="919" mass="98355">MYGLRLRRYLTALVAATPLSALTLAAPADAAPNYTLFESGHVRPLAMSPDGKHLFAVNTPDGRLEVFRITSSGIEHRASVPVGVDPVAVAARTNAEVWVVNHISDSVSIIDVSNPTRARVVRTLLVGDEPRDIVFAGPGRRRAFITTAHRGQNSPIDPQFTTPGVGRADVWVYDAMALGPALKAPPLTIVTLFSDTPRALAVSPDGTKVYAAAFHSGNQTTVVSDLLVPDGGEAMGGVPGPNTNFQGLPQPESSIIVKYDGANWLDILGRSWDDQVKFSLPDKDVFVINAMANPPTQLAGSAGYYTGVGTILYNMAVNPVSGKVYVSNTDALNDTRFEGPGIYAGETLRGHLHESRITVLGTGSVLPRHLNKHIDYDTCCAPLPNSENAKSLALPQEMAVSSNGATLYVAALSSQKIGVFDTAALENDTFVPDESTHIPLSAGGPGGLILDEARQRLYTLTRFDNAISIINTATRTETAHVPLFNPEPAHIVQGRRFLYDAAFSSSHGDSSCASCHVFGDFDSLAWDLGNPDAETITNPGPFLLEDPDDPNYRPLKGPMTTQSLRGMANHGPMHWRGDRTGGNDAPSVQPDSGIFDEKAAFHQFNPAFPELLGRDSEISHGDMDVFAEFALEITYPPNPVRALDNALTPDQQAGRDFYFGPLSDVSHSCEGCHHLDPNGNPGASRPGFFGTEGLSTFEGTPQTMKVAHLRNMYQKVGMFGMAEAPGIEPGDNGFTGDQVRGFGFLHDGMIDTIFRFMHFGFGESPENPEGFPIGPSGTLLRRQVESFLLAFDSNMAPIVGQQATLSATSGADVHARITLLRKRAEAGECNLIVKGRALQKEIGFVYRGGGLFETDRAQAPFVHDLALRLLGQVLSVPLTYTCVPPGSGYRLGVDRDGDGFRDGDELAAGSDPANPASTP</sequence>
<keyword evidence="4" id="KW-0106">Calcium</keyword>
<dbReference type="SUPFAM" id="SSF51004">
    <property type="entry name" value="C-terminal (heme d1) domain of cytochrome cd1-nitrite reductase"/>
    <property type="match status" value="1"/>
</dbReference>
<organism evidence="7 8">
    <name type="scientific">Chondromyces crocatus</name>
    <dbReference type="NCBI Taxonomy" id="52"/>
    <lineage>
        <taxon>Bacteria</taxon>
        <taxon>Pseudomonadati</taxon>
        <taxon>Myxococcota</taxon>
        <taxon>Polyangia</taxon>
        <taxon>Polyangiales</taxon>
        <taxon>Polyangiaceae</taxon>
        <taxon>Chondromyces</taxon>
    </lineage>
</organism>
<proteinExistence type="predicted"/>
<evidence type="ECO:0000256" key="1">
    <source>
        <dbReference type="ARBA" id="ARBA00004613"/>
    </source>
</evidence>
<dbReference type="InterPro" id="IPR011048">
    <property type="entry name" value="Haem_d1_sf"/>
</dbReference>
<dbReference type="OrthoDB" id="5477293at2"/>
<keyword evidence="3 6" id="KW-0732">Signal</keyword>
<feature type="compositionally biased region" description="Basic and acidic residues" evidence="5">
    <location>
        <begin position="893"/>
        <end position="904"/>
    </location>
</feature>
<evidence type="ECO:0000256" key="5">
    <source>
        <dbReference type="SAM" id="MobiDB-lite"/>
    </source>
</evidence>
<evidence type="ECO:0000313" key="8">
    <source>
        <dbReference type="Proteomes" id="UP000067626"/>
    </source>
</evidence>
<feature type="chain" id="PRO_5005459616" description="Cytochrome c domain-containing protein" evidence="6">
    <location>
        <begin position="31"/>
        <end position="919"/>
    </location>
</feature>
<dbReference type="KEGG" id="ccro:CMC5_055800"/>
<dbReference type="Pfam" id="PF10282">
    <property type="entry name" value="Lactonase"/>
    <property type="match status" value="1"/>
</dbReference>
<evidence type="ECO:0000256" key="4">
    <source>
        <dbReference type="ARBA" id="ARBA00022837"/>
    </source>
</evidence>
<dbReference type="PATRIC" id="fig|52.7.peg.6147"/>
<evidence type="ECO:0000256" key="6">
    <source>
        <dbReference type="SAM" id="SignalP"/>
    </source>
</evidence>
<dbReference type="Pfam" id="PF18884">
    <property type="entry name" value="TSP3_bac"/>
    <property type="match status" value="1"/>
</dbReference>
<dbReference type="InterPro" id="IPR019405">
    <property type="entry name" value="Lactonase_7-beta_prop"/>
</dbReference>
<dbReference type="InterPro" id="IPR015943">
    <property type="entry name" value="WD40/YVTN_repeat-like_dom_sf"/>
</dbReference>
<evidence type="ECO:0000256" key="3">
    <source>
        <dbReference type="ARBA" id="ARBA00022729"/>
    </source>
</evidence>
<evidence type="ECO:0008006" key="9">
    <source>
        <dbReference type="Google" id="ProtNLM"/>
    </source>
</evidence>
<dbReference type="STRING" id="52.CMC5_055800"/>
<dbReference type="InterPro" id="IPR051200">
    <property type="entry name" value="Host-pathogen_enzymatic-act"/>
</dbReference>